<evidence type="ECO:0000256" key="1">
    <source>
        <dbReference type="SAM" id="SignalP"/>
    </source>
</evidence>
<dbReference type="Proteomes" id="UP000254777">
    <property type="component" value="Unassembled WGS sequence"/>
</dbReference>
<dbReference type="InterPro" id="IPR002816">
    <property type="entry name" value="TraB/PrgY/GumN_fam"/>
</dbReference>
<feature type="signal peptide" evidence="1">
    <location>
        <begin position="1"/>
        <end position="23"/>
    </location>
</feature>
<dbReference type="PANTHER" id="PTHR40590">
    <property type="entry name" value="CYTOPLASMIC PROTEIN-RELATED"/>
    <property type="match status" value="1"/>
</dbReference>
<proteinExistence type="predicted"/>
<dbReference type="CDD" id="cd14789">
    <property type="entry name" value="Tiki"/>
    <property type="match status" value="1"/>
</dbReference>
<reference evidence="2 3" key="1">
    <citation type="submission" date="2018-06" db="EMBL/GenBank/DDBJ databases">
        <authorList>
            <consortium name="Pathogen Informatics"/>
            <person name="Doyle S."/>
        </authorList>
    </citation>
    <scope>NUCLEOTIDE SEQUENCE [LARGE SCALE GENOMIC DNA]</scope>
    <source>
        <strain evidence="2 3">NCTC11088</strain>
    </source>
</reference>
<dbReference type="PANTHER" id="PTHR40590:SF1">
    <property type="entry name" value="CYTOPLASMIC PROTEIN"/>
    <property type="match status" value="1"/>
</dbReference>
<gene>
    <name evidence="2" type="ORF">NCTC11088_00030</name>
</gene>
<dbReference type="AlphaFoldDB" id="A0A379D907"/>
<keyword evidence="1" id="KW-0732">Signal</keyword>
<protein>
    <submittedName>
        <fullName evidence="2">TraB family</fullName>
    </submittedName>
</protein>
<sequence>MKIIKKLTVTLGLTLTLSTNAFAAQVQQPTISPWAIKIVNNAQMQGIVPISLEQQGKDFTVKLNKQDLDALNTATQQKLEQYKLKKNTKFKSENSKNDFTKEDVIINIYNIVGKYSDDSEKNAVEYFKKNKLIEGDGVELGLNQPATLEQAIALYTRAITDVVNDQNMGAKGVFYKAEANGNTVYMLGSIHVGDSTMYPIDSDIIDAYNSSSELFVEADITNAEKVLAAQSSLISKTPLNQKLSPELYSRFKAIMDKYKIPEENYKNLKVSAAYTNLSSIPMVTEMPLASAKGIDQYFLINSKLDNKKIGEIESIAFQLDMLDKFGDQKYVKLIEELIPQIEKDNAKKLVEQTKSMQKFWTEGNEKGFSKMFNTGDEFTKHLVVDRDPKMADKIDEMLKSKDKKTYFVVVGSGHYTSEKSVINYLEEKGYKVENLTGK</sequence>
<dbReference type="EMBL" id="UGTH01000001">
    <property type="protein sequence ID" value="SUB74300.1"/>
    <property type="molecule type" value="Genomic_DNA"/>
</dbReference>
<dbReference type="Pfam" id="PF01963">
    <property type="entry name" value="TraB_PrgY_gumN"/>
    <property type="match status" value="1"/>
</dbReference>
<evidence type="ECO:0000313" key="2">
    <source>
        <dbReference type="EMBL" id="SUB74300.1"/>
    </source>
</evidence>
<organism evidence="2 3">
    <name type="scientific">Peptoniphilus indolicus</name>
    <dbReference type="NCBI Taxonomy" id="33030"/>
    <lineage>
        <taxon>Bacteria</taxon>
        <taxon>Bacillati</taxon>
        <taxon>Bacillota</taxon>
        <taxon>Tissierellia</taxon>
        <taxon>Tissierellales</taxon>
        <taxon>Peptoniphilaceae</taxon>
        <taxon>Peptoniphilus</taxon>
    </lineage>
</organism>
<dbReference type="RefSeq" id="WP_004822347.1">
    <property type="nucleotide sequence ID" value="NZ_UGTH01000001.1"/>
</dbReference>
<name>A0A379D907_9FIRM</name>
<accession>A0A379D907</accession>
<dbReference type="InterPro" id="IPR047111">
    <property type="entry name" value="YbaP-like"/>
</dbReference>
<evidence type="ECO:0000313" key="3">
    <source>
        <dbReference type="Proteomes" id="UP000254777"/>
    </source>
</evidence>
<feature type="chain" id="PRO_5016879115" evidence="1">
    <location>
        <begin position="24"/>
        <end position="438"/>
    </location>
</feature>